<comment type="caution">
    <text evidence="2">The sequence shown here is derived from an EMBL/GenBank/DDBJ whole genome shotgun (WGS) entry which is preliminary data.</text>
</comment>
<accession>A0ABQ7JIZ4</accession>
<dbReference type="EMBL" id="JAAAIM010001823">
    <property type="protein sequence ID" value="KAG0275632.1"/>
    <property type="molecule type" value="Genomic_DNA"/>
</dbReference>
<proteinExistence type="predicted"/>
<feature type="coiled-coil region" evidence="1">
    <location>
        <begin position="57"/>
        <end position="108"/>
    </location>
</feature>
<name>A0ABQ7JIZ4_9FUNG</name>
<evidence type="ECO:0000313" key="2">
    <source>
        <dbReference type="EMBL" id="KAG0275632.1"/>
    </source>
</evidence>
<dbReference type="Proteomes" id="UP001194696">
    <property type="component" value="Unassembled WGS sequence"/>
</dbReference>
<gene>
    <name evidence="2" type="ORF">BGZ96_003719</name>
</gene>
<protein>
    <submittedName>
        <fullName evidence="2">Uncharacterized protein</fullName>
    </submittedName>
</protein>
<keyword evidence="3" id="KW-1185">Reference proteome</keyword>
<evidence type="ECO:0000256" key="1">
    <source>
        <dbReference type="SAM" id="Coils"/>
    </source>
</evidence>
<reference evidence="2 3" key="1">
    <citation type="journal article" date="2020" name="Fungal Divers.">
        <title>Resolving the Mortierellaceae phylogeny through synthesis of multi-gene phylogenetics and phylogenomics.</title>
        <authorList>
            <person name="Vandepol N."/>
            <person name="Liber J."/>
            <person name="Desiro A."/>
            <person name="Na H."/>
            <person name="Kennedy M."/>
            <person name="Barry K."/>
            <person name="Grigoriev I.V."/>
            <person name="Miller A.N."/>
            <person name="O'Donnell K."/>
            <person name="Stajich J.E."/>
            <person name="Bonito G."/>
        </authorList>
    </citation>
    <scope>NUCLEOTIDE SEQUENCE [LARGE SCALE GENOMIC DNA]</scope>
    <source>
        <strain evidence="2 3">AD045</strain>
    </source>
</reference>
<sequence>MTRHRTNNQQKIRHLPQLQSSRISMNTTHAARQNMNNIHEDELADGRNIVQGMLAQIKNLYKDVIKLTEERNQLRIENAVLGKKNTDLKRQVSNFQELKEHHEKAEEDKRTVARVQSGLRMLDLGLGKNSQ</sequence>
<keyword evidence="1" id="KW-0175">Coiled coil</keyword>
<organism evidence="2 3">
    <name type="scientific">Linnemannia gamsii</name>
    <dbReference type="NCBI Taxonomy" id="64522"/>
    <lineage>
        <taxon>Eukaryota</taxon>
        <taxon>Fungi</taxon>
        <taxon>Fungi incertae sedis</taxon>
        <taxon>Mucoromycota</taxon>
        <taxon>Mortierellomycotina</taxon>
        <taxon>Mortierellomycetes</taxon>
        <taxon>Mortierellales</taxon>
        <taxon>Mortierellaceae</taxon>
        <taxon>Linnemannia</taxon>
    </lineage>
</organism>
<evidence type="ECO:0000313" key="3">
    <source>
        <dbReference type="Proteomes" id="UP001194696"/>
    </source>
</evidence>